<dbReference type="SUPFAM" id="SSF53474">
    <property type="entry name" value="alpha/beta-Hydrolases"/>
    <property type="match status" value="1"/>
</dbReference>
<evidence type="ECO:0000313" key="6">
    <source>
        <dbReference type="EMBL" id="SFE72247.1"/>
    </source>
</evidence>
<accession>A0A1I2CV88</accession>
<dbReference type="GO" id="GO:0006508">
    <property type="term" value="P:proteolysis"/>
    <property type="evidence" value="ECO:0007669"/>
    <property type="project" value="UniProtKB-KW"/>
</dbReference>
<dbReference type="PROSITE" id="PS51257">
    <property type="entry name" value="PROKAR_LIPOPROTEIN"/>
    <property type="match status" value="1"/>
</dbReference>
<dbReference type="STRING" id="54.SAMN02745121_05280"/>
<dbReference type="AlphaFoldDB" id="A0A1I2CV88"/>
<organism evidence="6 7">
    <name type="scientific">Nannocystis exedens</name>
    <dbReference type="NCBI Taxonomy" id="54"/>
    <lineage>
        <taxon>Bacteria</taxon>
        <taxon>Pseudomonadati</taxon>
        <taxon>Myxococcota</taxon>
        <taxon>Polyangia</taxon>
        <taxon>Nannocystales</taxon>
        <taxon>Nannocystaceae</taxon>
        <taxon>Nannocystis</taxon>
    </lineage>
</organism>
<keyword evidence="3" id="KW-0378">Hydrolase</keyword>
<dbReference type="PANTHER" id="PTHR11010">
    <property type="entry name" value="PROTEASE S28 PRO-X CARBOXYPEPTIDASE-RELATED"/>
    <property type="match status" value="1"/>
</dbReference>
<proteinExistence type="predicted"/>
<evidence type="ECO:0000256" key="2">
    <source>
        <dbReference type="ARBA" id="ARBA00022729"/>
    </source>
</evidence>
<protein>
    <submittedName>
        <fullName evidence="6">PS-10 peptidase S37</fullName>
    </submittedName>
</protein>
<dbReference type="Pfam" id="PF05576">
    <property type="entry name" value="Peptidase_S37"/>
    <property type="match status" value="1"/>
</dbReference>
<dbReference type="RefSeq" id="WP_143140877.1">
    <property type="nucleotide sequence ID" value="NZ_FOMX01000018.1"/>
</dbReference>
<dbReference type="EMBL" id="FOMX01000018">
    <property type="protein sequence ID" value="SFE72247.1"/>
    <property type="molecule type" value="Genomic_DNA"/>
</dbReference>
<keyword evidence="7" id="KW-1185">Reference proteome</keyword>
<feature type="compositionally biased region" description="Low complexity" evidence="4">
    <location>
        <begin position="29"/>
        <end position="72"/>
    </location>
</feature>
<keyword evidence="1" id="KW-0645">Protease</keyword>
<name>A0A1I2CV88_9BACT</name>
<evidence type="ECO:0000313" key="7">
    <source>
        <dbReference type="Proteomes" id="UP000199400"/>
    </source>
</evidence>
<dbReference type="OrthoDB" id="3979391at2"/>
<evidence type="ECO:0000256" key="5">
    <source>
        <dbReference type="SAM" id="SignalP"/>
    </source>
</evidence>
<dbReference type="InterPro" id="IPR008761">
    <property type="entry name" value="Peptidase_S37"/>
</dbReference>
<sequence>MSAVRVSGVVFVALVMGACGEVEAESTTEDASTTGTSTTTSGAGDATTTTVETSEASATAATVETSEASPTTGAEADILERLQAIDGLEVEEAPASIEGYRFFRLLYHQPADHAAAGGARFGQRMTLLHRDASAPMVMVTAGYDISVQAASPGEVAQFVAGNQLTIEHRFFTPSRPDPADWETLTIEQAAADHHRIAAALQPIYGGRWVSTGVSKGGMAALYHRRFYPDDVAGTVAYVAPLSHGTADPRYVEFVAQVGEPGCRQALQDAQREMLLRRPAMLAEMMEQAADDGLGYELLGLDLALERAVVELPFVFWQYLGAGVCDVVPTASATDVQVWAFLDNVNPPSGWSDDELLHDEPYFWQAATELGYPAMDESGVEDLLLHPGVDAPAIYVAGGAEHAPAFDPSPMLDVADWLATDGEAMMFIYGENDPWSAARVELGAAEDAYVLVAPAGNHGAEIVDLSPADRALALQVLERWTGARTRTEAARDPAPLRRPL</sequence>
<keyword evidence="2 5" id="KW-0732">Signal</keyword>
<dbReference type="GO" id="GO:0008239">
    <property type="term" value="F:dipeptidyl-peptidase activity"/>
    <property type="evidence" value="ECO:0007669"/>
    <property type="project" value="TreeGrafter"/>
</dbReference>
<gene>
    <name evidence="6" type="ORF">SAMN02745121_05280</name>
</gene>
<dbReference type="PANTHER" id="PTHR11010:SF38">
    <property type="entry name" value="LYSOSOMAL PRO-X CARBOXYPEPTIDASE"/>
    <property type="match status" value="1"/>
</dbReference>
<dbReference type="InterPro" id="IPR029058">
    <property type="entry name" value="AB_hydrolase_fold"/>
</dbReference>
<dbReference type="ESTHER" id="9delt-a0a1i2cv88">
    <property type="family name" value="Peptidase_S37"/>
</dbReference>
<dbReference type="Gene3D" id="3.40.50.1820">
    <property type="entry name" value="alpha/beta hydrolase"/>
    <property type="match status" value="2"/>
</dbReference>
<feature type="chain" id="PRO_5011504069" evidence="5">
    <location>
        <begin position="25"/>
        <end position="499"/>
    </location>
</feature>
<dbReference type="Proteomes" id="UP000199400">
    <property type="component" value="Unassembled WGS sequence"/>
</dbReference>
<reference evidence="7" key="1">
    <citation type="submission" date="2016-10" db="EMBL/GenBank/DDBJ databases">
        <authorList>
            <person name="Varghese N."/>
            <person name="Submissions S."/>
        </authorList>
    </citation>
    <scope>NUCLEOTIDE SEQUENCE [LARGE SCALE GENOMIC DNA]</scope>
    <source>
        <strain evidence="7">ATCC 25963</strain>
    </source>
</reference>
<feature type="region of interest" description="Disordered" evidence="4">
    <location>
        <begin position="24"/>
        <end position="74"/>
    </location>
</feature>
<evidence type="ECO:0000256" key="1">
    <source>
        <dbReference type="ARBA" id="ARBA00022670"/>
    </source>
</evidence>
<feature type="signal peptide" evidence="5">
    <location>
        <begin position="1"/>
        <end position="24"/>
    </location>
</feature>
<evidence type="ECO:0000256" key="4">
    <source>
        <dbReference type="SAM" id="MobiDB-lite"/>
    </source>
</evidence>
<evidence type="ECO:0000256" key="3">
    <source>
        <dbReference type="ARBA" id="ARBA00022801"/>
    </source>
</evidence>